<evidence type="ECO:0000256" key="2">
    <source>
        <dbReference type="ARBA" id="ARBA00023180"/>
    </source>
</evidence>
<dbReference type="GO" id="GO:0030431">
    <property type="term" value="P:sleep"/>
    <property type="evidence" value="ECO:0007669"/>
    <property type="project" value="InterPro"/>
</dbReference>
<dbReference type="PANTHER" id="PTHR33562:SF18">
    <property type="entry name" value="BOUDIN-RELATED"/>
    <property type="match status" value="1"/>
</dbReference>
<gene>
    <name evidence="3" type="ORF">DEA37_0012506</name>
</gene>
<name>A0A5J4NT09_9TREM</name>
<organism evidence="3 4">
    <name type="scientific">Paragonimus westermani</name>
    <dbReference type="NCBI Taxonomy" id="34504"/>
    <lineage>
        <taxon>Eukaryota</taxon>
        <taxon>Metazoa</taxon>
        <taxon>Spiralia</taxon>
        <taxon>Lophotrochozoa</taxon>
        <taxon>Platyhelminthes</taxon>
        <taxon>Trematoda</taxon>
        <taxon>Digenea</taxon>
        <taxon>Plagiorchiida</taxon>
        <taxon>Troglotremata</taxon>
        <taxon>Troglotrematidae</taxon>
        <taxon>Paragonimus</taxon>
    </lineage>
</organism>
<evidence type="ECO:0000256" key="1">
    <source>
        <dbReference type="ARBA" id="ARBA00022729"/>
    </source>
</evidence>
<dbReference type="SUPFAM" id="SSF57302">
    <property type="entry name" value="Snake toxin-like"/>
    <property type="match status" value="1"/>
</dbReference>
<dbReference type="InterPro" id="IPR031424">
    <property type="entry name" value="QVR-like"/>
</dbReference>
<evidence type="ECO:0000313" key="4">
    <source>
        <dbReference type="Proteomes" id="UP000324629"/>
    </source>
</evidence>
<dbReference type="Pfam" id="PF17064">
    <property type="entry name" value="QVR"/>
    <property type="match status" value="1"/>
</dbReference>
<dbReference type="AlphaFoldDB" id="A0A5J4NT09"/>
<dbReference type="PANTHER" id="PTHR33562">
    <property type="entry name" value="ATILLA, ISOFORM B-RELATED-RELATED"/>
    <property type="match status" value="1"/>
</dbReference>
<keyword evidence="2" id="KW-0325">Glycoprotein</keyword>
<dbReference type="GO" id="GO:0032222">
    <property type="term" value="P:regulation of synaptic transmission, cholinergic"/>
    <property type="evidence" value="ECO:0007669"/>
    <property type="project" value="InterPro"/>
</dbReference>
<dbReference type="EMBL" id="QNGE01001023">
    <property type="protein sequence ID" value="KAA3678624.1"/>
    <property type="molecule type" value="Genomic_DNA"/>
</dbReference>
<protein>
    <recommendedName>
        <fullName evidence="5">Protein sleepless</fullName>
    </recommendedName>
</protein>
<dbReference type="InterPro" id="IPR045860">
    <property type="entry name" value="Snake_toxin-like_sf"/>
</dbReference>
<reference evidence="3 4" key="1">
    <citation type="journal article" date="2019" name="Gigascience">
        <title>Whole-genome sequence of the oriental lung fluke Paragonimus westermani.</title>
        <authorList>
            <person name="Oey H."/>
            <person name="Zakrzewski M."/>
            <person name="Narain K."/>
            <person name="Devi K.R."/>
            <person name="Agatsuma T."/>
            <person name="Nawaratna S."/>
            <person name="Gobert G.N."/>
            <person name="Jones M.K."/>
            <person name="Ragan M.A."/>
            <person name="McManus D.P."/>
            <person name="Krause L."/>
        </authorList>
    </citation>
    <scope>NUCLEOTIDE SEQUENCE [LARGE SCALE GENOMIC DNA]</scope>
    <source>
        <strain evidence="3 4">IND2009</strain>
    </source>
</reference>
<evidence type="ECO:0008006" key="5">
    <source>
        <dbReference type="Google" id="ProtNLM"/>
    </source>
</evidence>
<keyword evidence="4" id="KW-1185">Reference proteome</keyword>
<dbReference type="CDD" id="cd23590">
    <property type="entry name" value="TFP_LU_ECD_Bou"/>
    <property type="match status" value="1"/>
</dbReference>
<comment type="caution">
    <text evidence="3">The sequence shown here is derived from an EMBL/GenBank/DDBJ whole genome shotgun (WGS) entry which is preliminary data.</text>
</comment>
<evidence type="ECO:0000313" key="3">
    <source>
        <dbReference type="EMBL" id="KAA3678624.1"/>
    </source>
</evidence>
<keyword evidence="1" id="KW-0732">Signal</keyword>
<dbReference type="InterPro" id="IPR050975">
    <property type="entry name" value="Sleep_regulator"/>
</dbReference>
<dbReference type="Proteomes" id="UP000324629">
    <property type="component" value="Unassembled WGS sequence"/>
</dbReference>
<proteinExistence type="predicted"/>
<sequence length="144" mass="16238">MDSDRFTFTLNEQIRIFFHSGVPVQSLSCYQCNSSVDSSCLESLIDLGENSLRSRPCDTYGARFCIKTTGIYGAVMGTTRFCSSYDLGNECQYLPFPDHDRIYRACIFTCGTEGCNPATRLEQRYATPVVSLFLIGLLFKVLCW</sequence>
<accession>A0A5J4NT09</accession>